<evidence type="ECO:0000259" key="2">
    <source>
        <dbReference type="SMART" id="SM01111"/>
    </source>
</evidence>
<proteinExistence type="predicted"/>
<gene>
    <name evidence="3" type="ORF">ACFSNC_10835</name>
</gene>
<evidence type="ECO:0000256" key="1">
    <source>
        <dbReference type="SAM" id="SignalP"/>
    </source>
</evidence>
<feature type="chain" id="PRO_5046440620" evidence="1">
    <location>
        <begin position="24"/>
        <end position="150"/>
    </location>
</feature>
<dbReference type="Proteomes" id="UP001597299">
    <property type="component" value="Unassembled WGS sequence"/>
</dbReference>
<dbReference type="SUPFAM" id="SSF51322">
    <property type="entry name" value="Cyanovirin-N"/>
    <property type="match status" value="1"/>
</dbReference>
<organism evidence="3 4">
    <name type="scientific">Ancylobacter oerskovii</name>
    <dbReference type="NCBI Taxonomy" id="459519"/>
    <lineage>
        <taxon>Bacteria</taxon>
        <taxon>Pseudomonadati</taxon>
        <taxon>Pseudomonadota</taxon>
        <taxon>Alphaproteobacteria</taxon>
        <taxon>Hyphomicrobiales</taxon>
        <taxon>Xanthobacteraceae</taxon>
        <taxon>Ancylobacter</taxon>
    </lineage>
</organism>
<dbReference type="Gene3D" id="2.30.60.10">
    <property type="entry name" value="Cyanovirin-N"/>
    <property type="match status" value="2"/>
</dbReference>
<dbReference type="Pfam" id="PF08881">
    <property type="entry name" value="CVNH"/>
    <property type="match status" value="1"/>
</dbReference>
<keyword evidence="4" id="KW-1185">Reference proteome</keyword>
<name>A0ABW4YXH4_9HYPH</name>
<protein>
    <submittedName>
        <fullName evidence="3">CVNH domain-containing protein</fullName>
    </submittedName>
</protein>
<reference evidence="4" key="1">
    <citation type="journal article" date="2019" name="Int. J. Syst. Evol. Microbiol.">
        <title>The Global Catalogue of Microorganisms (GCM) 10K type strain sequencing project: providing services to taxonomists for standard genome sequencing and annotation.</title>
        <authorList>
            <consortium name="The Broad Institute Genomics Platform"/>
            <consortium name="The Broad Institute Genome Sequencing Center for Infectious Disease"/>
            <person name="Wu L."/>
            <person name="Ma J."/>
        </authorList>
    </citation>
    <scope>NUCLEOTIDE SEQUENCE [LARGE SCALE GENOMIC DNA]</scope>
    <source>
        <strain evidence="4">CCM 7435</strain>
    </source>
</reference>
<dbReference type="InterPro" id="IPR011058">
    <property type="entry name" value="Cyanovirin-N"/>
</dbReference>
<feature type="signal peptide" evidence="1">
    <location>
        <begin position="1"/>
        <end position="23"/>
    </location>
</feature>
<dbReference type="SMART" id="SM01111">
    <property type="entry name" value="CVNH"/>
    <property type="match status" value="1"/>
</dbReference>
<sequence>MSRFGGAVAAACTLFCVAGAASAQSVPPGSYQQSCQDVRNVAGWLRASCRDRSGRWVEATLAISWCAPGNDISNEDGRLVCKPGSSGSSGFGERSPQGSYMGTCRDVRMSAGWLKASCQDMKGRWVDATTAASWCTGRDIANVDGRLTCR</sequence>
<keyword evidence="1" id="KW-0732">Signal</keyword>
<dbReference type="InterPro" id="IPR036673">
    <property type="entry name" value="Cyanovirin-N_sf"/>
</dbReference>
<comment type="caution">
    <text evidence="3">The sequence shown here is derived from an EMBL/GenBank/DDBJ whole genome shotgun (WGS) entry which is preliminary data.</text>
</comment>
<evidence type="ECO:0000313" key="4">
    <source>
        <dbReference type="Proteomes" id="UP001597299"/>
    </source>
</evidence>
<dbReference type="RefSeq" id="WP_213350551.1">
    <property type="nucleotide sequence ID" value="NZ_JAHBGB010000002.1"/>
</dbReference>
<dbReference type="EMBL" id="JBHUHD010000001">
    <property type="protein sequence ID" value="MFD2140897.1"/>
    <property type="molecule type" value="Genomic_DNA"/>
</dbReference>
<accession>A0ABW4YXH4</accession>
<feature type="domain" description="Cyanovirin-N" evidence="2">
    <location>
        <begin position="30"/>
        <end position="149"/>
    </location>
</feature>
<evidence type="ECO:0000313" key="3">
    <source>
        <dbReference type="EMBL" id="MFD2140897.1"/>
    </source>
</evidence>